<protein>
    <submittedName>
        <fullName evidence="1">Uncharacterized protein</fullName>
    </submittedName>
</protein>
<reference evidence="1 2" key="1">
    <citation type="submission" date="2023-06" db="EMBL/GenBank/DDBJ databases">
        <title>Marinobacter azerbaijanicus a moderately halophilic, isolated from Urmia Lake in Azerbaijan region of Iran.</title>
        <authorList>
            <person name="Sanchez-Porro C."/>
            <person name="Aghdam E.M."/>
            <person name="Saheb S.M."/>
            <person name="Tarhriz V."/>
            <person name="Kazemi E."/>
            <person name="Ammozegar M.A."/>
            <person name="Ventosa A."/>
            <person name="Hejazi M.S."/>
        </authorList>
    </citation>
    <scope>NUCLEOTIDE SEQUENCE [LARGE SCALE GENOMIC DNA]</scope>
    <source>
        <strain evidence="1 2">TBZ242</strain>
    </source>
</reference>
<dbReference type="RefSeq" id="WP_285394090.1">
    <property type="nucleotide sequence ID" value="NZ_JASSVS010000034.1"/>
</dbReference>
<proteinExistence type="predicted"/>
<gene>
    <name evidence="1" type="ORF">QPM17_23030</name>
</gene>
<accession>A0ABT7IIL1</accession>
<dbReference type="EMBL" id="JASSVS010000034">
    <property type="protein sequence ID" value="MDL0434019.1"/>
    <property type="molecule type" value="Genomic_DNA"/>
</dbReference>
<evidence type="ECO:0000313" key="2">
    <source>
        <dbReference type="Proteomes" id="UP001227964"/>
    </source>
</evidence>
<name>A0ABT7IIL1_9GAMM</name>
<comment type="caution">
    <text evidence="1">The sequence shown here is derived from an EMBL/GenBank/DDBJ whole genome shotgun (WGS) entry which is preliminary data.</text>
</comment>
<evidence type="ECO:0000313" key="1">
    <source>
        <dbReference type="EMBL" id="MDL0434019.1"/>
    </source>
</evidence>
<dbReference type="Proteomes" id="UP001227964">
    <property type="component" value="Unassembled WGS sequence"/>
</dbReference>
<sequence length="97" mass="11020">MTTEPKVCFSYPVVLNIRPDWMQDAREVKVQELEGKGLDYACAVSSGCYRHVTVYLGTDECIRGSIDFNCEDGMRRLVKCKGVKSEEEVCLLEARLH</sequence>
<organism evidence="1 2">
    <name type="scientific">Marinobacter azerbaijanicus</name>
    <dbReference type="NCBI Taxonomy" id="3050455"/>
    <lineage>
        <taxon>Bacteria</taxon>
        <taxon>Pseudomonadati</taxon>
        <taxon>Pseudomonadota</taxon>
        <taxon>Gammaproteobacteria</taxon>
        <taxon>Pseudomonadales</taxon>
        <taxon>Marinobacteraceae</taxon>
        <taxon>Marinobacter</taxon>
    </lineage>
</organism>
<keyword evidence="2" id="KW-1185">Reference proteome</keyword>